<sequence length="541" mass="58057">MGSAPKGAAGGTATFKRLKPTVAHLRAAVTDTFLPVDADILLRSGTLFIGDESEPKVGNLAIRGDKIVAVGDFPIGSVVWDIDCKGLAISPGFIDLHNHSDNPILRPATRSAANYLTQGCTTLVTGNCGSGPVIAGAYYDKIDERGVGLNIAHLLPQGSLRSRVIGDTNRPATKEELAQMCELAERAMNDGVWGMSTGLIYVPSSYADTNELVEIASVVSKKGGIYASHMRGEGTGLLEAVDEILEIQRRAEIPVHISHFKSSGKDSWGLVRIAIEKIKDAQKEGAIVTADQYPYTASSTSLGATTMPSWARSGSRADTVKRMQADNEEGARIRAAIEKKLELTDNGHRIQIASFKKKPQWAGKRLDEIAQEEGISTLQLVLNIEEAGGAQIVNHSINEEDVRYVMTFPWVATASDGGAKIPGASVPHPRSYGTFPRKLGYYSVREKNVPLAHAVRSSTGLPAEILGMTDRGFLRPGLVADVVVFKPDELIDTATFVKPHQYSEGVEYVFVNGEVAINEGKLTGALAGKALRKTPKSDETN</sequence>
<reference evidence="2 3" key="1">
    <citation type="submission" date="2018-02" db="EMBL/GenBank/DDBJ databases">
        <title>Comparative genomes isolates from brazilian mangrove.</title>
        <authorList>
            <person name="Araujo J.E."/>
            <person name="Taketani R.G."/>
            <person name="Silva M.C.P."/>
            <person name="Loureco M.V."/>
            <person name="Andreote F.D."/>
        </authorList>
    </citation>
    <scope>NUCLEOTIDE SEQUENCE [LARGE SCALE GENOMIC DNA]</scope>
    <source>
        <strain evidence="2 3">Nap-Phe MGV</strain>
    </source>
</reference>
<dbReference type="InterPro" id="IPR032466">
    <property type="entry name" value="Metal_Hydrolase"/>
</dbReference>
<dbReference type="PANTHER" id="PTHR11647:SF1">
    <property type="entry name" value="COLLAPSIN RESPONSE MEDIATOR PROTEIN"/>
    <property type="match status" value="1"/>
</dbReference>
<dbReference type="EMBL" id="PUHZ01000011">
    <property type="protein sequence ID" value="PQO46140.1"/>
    <property type="molecule type" value="Genomic_DNA"/>
</dbReference>
<dbReference type="OrthoDB" id="9775607at2"/>
<protein>
    <submittedName>
        <fullName evidence="2">N-acyl-D-amino acid deacylase</fullName>
    </submittedName>
</protein>
<dbReference type="Gene3D" id="3.30.1490.130">
    <property type="entry name" value="D-aminoacylase. Domain 3"/>
    <property type="match status" value="1"/>
</dbReference>
<dbReference type="Pfam" id="PF07969">
    <property type="entry name" value="Amidohydro_3"/>
    <property type="match status" value="1"/>
</dbReference>
<proteinExistence type="predicted"/>
<name>A0A2S8GNY7_9BACT</name>
<organism evidence="2 3">
    <name type="scientific">Blastopirellula marina</name>
    <dbReference type="NCBI Taxonomy" id="124"/>
    <lineage>
        <taxon>Bacteria</taxon>
        <taxon>Pseudomonadati</taxon>
        <taxon>Planctomycetota</taxon>
        <taxon>Planctomycetia</taxon>
        <taxon>Pirellulales</taxon>
        <taxon>Pirellulaceae</taxon>
        <taxon>Blastopirellula</taxon>
    </lineage>
</organism>
<accession>A0A2S8GNY7</accession>
<dbReference type="PANTHER" id="PTHR11647">
    <property type="entry name" value="HYDRANTOINASE/DIHYDROPYRIMIDINASE FAMILY MEMBER"/>
    <property type="match status" value="1"/>
</dbReference>
<gene>
    <name evidence="2" type="ORF">C5Y93_10960</name>
</gene>
<comment type="caution">
    <text evidence="2">The sequence shown here is derived from an EMBL/GenBank/DDBJ whole genome shotgun (WGS) entry which is preliminary data.</text>
</comment>
<dbReference type="Proteomes" id="UP000237819">
    <property type="component" value="Unassembled WGS sequence"/>
</dbReference>
<feature type="domain" description="Amidohydrolase 3" evidence="1">
    <location>
        <begin position="82"/>
        <end position="516"/>
    </location>
</feature>
<dbReference type="InterPro" id="IPR013108">
    <property type="entry name" value="Amidohydro_3"/>
</dbReference>
<dbReference type="Gene3D" id="3.20.20.140">
    <property type="entry name" value="Metal-dependent hydrolases"/>
    <property type="match status" value="2"/>
</dbReference>
<dbReference type="CDD" id="cd01297">
    <property type="entry name" value="D-aminoacylase"/>
    <property type="match status" value="1"/>
</dbReference>
<dbReference type="GO" id="GO:0016811">
    <property type="term" value="F:hydrolase activity, acting on carbon-nitrogen (but not peptide) bonds, in linear amides"/>
    <property type="evidence" value="ECO:0007669"/>
    <property type="project" value="InterPro"/>
</dbReference>
<dbReference type="SUPFAM" id="SSF51556">
    <property type="entry name" value="Metallo-dependent hydrolases"/>
    <property type="match status" value="1"/>
</dbReference>
<evidence type="ECO:0000259" key="1">
    <source>
        <dbReference type="Pfam" id="PF07969"/>
    </source>
</evidence>
<dbReference type="AlphaFoldDB" id="A0A2S8GNY7"/>
<evidence type="ECO:0000313" key="3">
    <source>
        <dbReference type="Proteomes" id="UP000237819"/>
    </source>
</evidence>
<dbReference type="Gene3D" id="2.30.40.10">
    <property type="entry name" value="Urease, subunit C, domain 1"/>
    <property type="match status" value="1"/>
</dbReference>
<dbReference type="InterPro" id="IPR050378">
    <property type="entry name" value="Metallo-dep_Hydrolases_sf"/>
</dbReference>
<evidence type="ECO:0000313" key="2">
    <source>
        <dbReference type="EMBL" id="PQO46140.1"/>
    </source>
</evidence>
<dbReference type="InterPro" id="IPR011059">
    <property type="entry name" value="Metal-dep_hydrolase_composite"/>
</dbReference>
<dbReference type="InterPro" id="IPR023100">
    <property type="entry name" value="D-aminoacylase_insert_dom_sf"/>
</dbReference>
<dbReference type="SUPFAM" id="SSF51338">
    <property type="entry name" value="Composite domain of metallo-dependent hydrolases"/>
    <property type="match status" value="1"/>
</dbReference>